<comment type="caution">
    <text evidence="1">The sequence shown here is derived from an EMBL/GenBank/DDBJ whole genome shotgun (WGS) entry which is preliminary data.</text>
</comment>
<protein>
    <submittedName>
        <fullName evidence="1">Uncharacterized protein</fullName>
    </submittedName>
</protein>
<evidence type="ECO:0000313" key="1">
    <source>
        <dbReference type="EMBL" id="HGZ10703.1"/>
    </source>
</evidence>
<dbReference type="AlphaFoldDB" id="A0A7C5EPE7"/>
<gene>
    <name evidence="1" type="ORF">ENW48_00615</name>
</gene>
<reference evidence="1" key="1">
    <citation type="journal article" date="2020" name="mSystems">
        <title>Genome- and Community-Level Interaction Insights into Carbon Utilization and Element Cycling Functions of Hydrothermarchaeota in Hydrothermal Sediment.</title>
        <authorList>
            <person name="Zhou Z."/>
            <person name="Liu Y."/>
            <person name="Xu W."/>
            <person name="Pan J."/>
            <person name="Luo Z.H."/>
            <person name="Li M."/>
        </authorList>
    </citation>
    <scope>NUCLEOTIDE SEQUENCE [LARGE SCALE GENOMIC DNA]</scope>
    <source>
        <strain evidence="1">SpSt-853</strain>
    </source>
</reference>
<proteinExistence type="predicted"/>
<name>A0A7C5EPE7_9BACT</name>
<organism evidence="1">
    <name type="scientific">Desulfobacca acetoxidans</name>
    <dbReference type="NCBI Taxonomy" id="60893"/>
    <lineage>
        <taxon>Bacteria</taxon>
        <taxon>Pseudomonadati</taxon>
        <taxon>Thermodesulfobacteriota</taxon>
        <taxon>Desulfobaccia</taxon>
        <taxon>Desulfobaccales</taxon>
        <taxon>Desulfobaccaceae</taxon>
        <taxon>Desulfobacca</taxon>
    </lineage>
</organism>
<dbReference type="EMBL" id="DTKJ01000006">
    <property type="protein sequence ID" value="HGZ10703.1"/>
    <property type="molecule type" value="Genomic_DNA"/>
</dbReference>
<accession>A0A7C5EPE7</accession>
<sequence length="62" mass="7047">MLTPDLHWAPPELRYPKAATLARLGRRRLQRGLTTPPHLLHPAYLRPALRDLPGVPAFHEPP</sequence>